<dbReference type="SUPFAM" id="SSF82708">
    <property type="entry name" value="R3H domain"/>
    <property type="match status" value="1"/>
</dbReference>
<comment type="subcellular location">
    <subcellularLocation>
        <location evidence="1">Nucleus</location>
    </subcellularLocation>
</comment>
<dbReference type="GO" id="GO:0000977">
    <property type="term" value="F:RNA polymerase II transcription regulatory region sequence-specific DNA binding"/>
    <property type="evidence" value="ECO:0007669"/>
    <property type="project" value="TreeGrafter"/>
</dbReference>
<dbReference type="Pfam" id="PF01424">
    <property type="entry name" value="R3H"/>
    <property type="match status" value="1"/>
</dbReference>
<dbReference type="InterPro" id="IPR000967">
    <property type="entry name" value="Znf_NFX1"/>
</dbReference>
<evidence type="ECO:0000256" key="8">
    <source>
        <dbReference type="ARBA" id="ARBA00023163"/>
    </source>
</evidence>
<dbReference type="InterPro" id="IPR034078">
    <property type="entry name" value="NFX1_fam"/>
</dbReference>
<proteinExistence type="inferred from homology"/>
<evidence type="ECO:0000256" key="10">
    <source>
        <dbReference type="SAM" id="MobiDB-lite"/>
    </source>
</evidence>
<dbReference type="GO" id="GO:0005634">
    <property type="term" value="C:nucleus"/>
    <property type="evidence" value="ECO:0007669"/>
    <property type="project" value="UniProtKB-SubCell"/>
</dbReference>
<dbReference type="GO" id="GO:0000981">
    <property type="term" value="F:DNA-binding transcription factor activity, RNA polymerase II-specific"/>
    <property type="evidence" value="ECO:0007669"/>
    <property type="project" value="TreeGrafter"/>
</dbReference>
<dbReference type="Proteomes" id="UP000565441">
    <property type="component" value="Unassembled WGS sequence"/>
</dbReference>
<evidence type="ECO:0000256" key="7">
    <source>
        <dbReference type="ARBA" id="ARBA00023015"/>
    </source>
</evidence>
<evidence type="ECO:0000259" key="12">
    <source>
        <dbReference type="PROSITE" id="PS51061"/>
    </source>
</evidence>
<feature type="domain" description="R3H" evidence="12">
    <location>
        <begin position="231"/>
        <end position="293"/>
    </location>
</feature>
<keyword evidence="4" id="KW-0677">Repeat</keyword>
<keyword evidence="14" id="KW-1185">Reference proteome</keyword>
<evidence type="ECO:0000256" key="4">
    <source>
        <dbReference type="ARBA" id="ARBA00022737"/>
    </source>
</evidence>
<dbReference type="AlphaFoldDB" id="A0A8H5HGU0"/>
<keyword evidence="11" id="KW-1133">Transmembrane helix</keyword>
<keyword evidence="6" id="KW-0862">Zinc</keyword>
<keyword evidence="11" id="KW-0472">Membrane</keyword>
<evidence type="ECO:0000256" key="5">
    <source>
        <dbReference type="ARBA" id="ARBA00022771"/>
    </source>
</evidence>
<gene>
    <name evidence="13" type="ORF">D9615_004922</name>
</gene>
<keyword evidence="9" id="KW-0539">Nucleus</keyword>
<reference evidence="13 14" key="1">
    <citation type="journal article" date="2020" name="ISME J.">
        <title>Uncovering the hidden diversity of litter-decomposition mechanisms in mushroom-forming fungi.</title>
        <authorList>
            <person name="Floudas D."/>
            <person name="Bentzer J."/>
            <person name="Ahren D."/>
            <person name="Johansson T."/>
            <person name="Persson P."/>
            <person name="Tunlid A."/>
        </authorList>
    </citation>
    <scope>NUCLEOTIDE SEQUENCE [LARGE SCALE GENOMIC DNA]</scope>
    <source>
        <strain evidence="13 14">CBS 661.87</strain>
    </source>
</reference>
<keyword evidence="8" id="KW-0804">Transcription</keyword>
<feature type="compositionally biased region" description="Polar residues" evidence="10">
    <location>
        <begin position="332"/>
        <end position="370"/>
    </location>
</feature>
<keyword evidence="11" id="KW-0812">Transmembrane</keyword>
<keyword evidence="3" id="KW-0479">Metal-binding</keyword>
<comment type="caution">
    <text evidence="13">The sequence shown here is derived from an EMBL/GenBank/DDBJ whole genome shotgun (WGS) entry which is preliminary data.</text>
</comment>
<dbReference type="InterPro" id="IPR001374">
    <property type="entry name" value="R3H_dom"/>
</dbReference>
<feature type="region of interest" description="Disordered" evidence="10">
    <location>
        <begin position="330"/>
        <end position="414"/>
    </location>
</feature>
<dbReference type="PANTHER" id="PTHR12360">
    <property type="entry name" value="NUCLEAR TRANSCRIPTION FACTOR, X-BOX BINDING 1 NFX1"/>
    <property type="match status" value="1"/>
</dbReference>
<evidence type="ECO:0000313" key="13">
    <source>
        <dbReference type="EMBL" id="KAF5383039.1"/>
    </source>
</evidence>
<dbReference type="OrthoDB" id="6512771at2759"/>
<dbReference type="GO" id="GO:0000122">
    <property type="term" value="P:negative regulation of transcription by RNA polymerase II"/>
    <property type="evidence" value="ECO:0007669"/>
    <property type="project" value="TreeGrafter"/>
</dbReference>
<name>A0A8H5HGU0_9AGAR</name>
<evidence type="ECO:0000256" key="1">
    <source>
        <dbReference type="ARBA" id="ARBA00004123"/>
    </source>
</evidence>
<protein>
    <recommendedName>
        <fullName evidence="12">R3H domain-containing protein</fullName>
    </recommendedName>
</protein>
<evidence type="ECO:0000313" key="14">
    <source>
        <dbReference type="Proteomes" id="UP000565441"/>
    </source>
</evidence>
<comment type="similarity">
    <text evidence="2">Belongs to the NFX1 family.</text>
</comment>
<evidence type="ECO:0000256" key="9">
    <source>
        <dbReference type="ARBA" id="ARBA00023242"/>
    </source>
</evidence>
<keyword evidence="5" id="KW-0863">Zinc-finger</keyword>
<dbReference type="InterPro" id="IPR036867">
    <property type="entry name" value="R3H_dom_sf"/>
</dbReference>
<dbReference type="CDD" id="cd02325">
    <property type="entry name" value="R3H"/>
    <property type="match status" value="1"/>
</dbReference>
<dbReference type="SMART" id="SM00393">
    <property type="entry name" value="R3H"/>
    <property type="match status" value="1"/>
</dbReference>
<dbReference type="Gene3D" id="3.30.1370.50">
    <property type="entry name" value="R3H-like domain"/>
    <property type="match status" value="1"/>
</dbReference>
<dbReference type="PROSITE" id="PS51061">
    <property type="entry name" value="R3H"/>
    <property type="match status" value="1"/>
</dbReference>
<keyword evidence="7" id="KW-0805">Transcription regulation</keyword>
<organism evidence="13 14">
    <name type="scientific">Tricholomella constricta</name>
    <dbReference type="NCBI Taxonomy" id="117010"/>
    <lineage>
        <taxon>Eukaryota</taxon>
        <taxon>Fungi</taxon>
        <taxon>Dikarya</taxon>
        <taxon>Basidiomycota</taxon>
        <taxon>Agaricomycotina</taxon>
        <taxon>Agaricomycetes</taxon>
        <taxon>Agaricomycetidae</taxon>
        <taxon>Agaricales</taxon>
        <taxon>Tricholomatineae</taxon>
        <taxon>Lyophyllaceae</taxon>
        <taxon>Tricholomella</taxon>
    </lineage>
</organism>
<evidence type="ECO:0000256" key="3">
    <source>
        <dbReference type="ARBA" id="ARBA00022723"/>
    </source>
</evidence>
<dbReference type="PANTHER" id="PTHR12360:SF12">
    <property type="entry name" value="TRANSCRIPTIONAL REPRESSOR NF-X1"/>
    <property type="match status" value="1"/>
</dbReference>
<dbReference type="SMART" id="SM00438">
    <property type="entry name" value="ZnF_NFX"/>
    <property type="match status" value="2"/>
</dbReference>
<feature type="transmembrane region" description="Helical" evidence="11">
    <location>
        <begin position="112"/>
        <end position="133"/>
    </location>
</feature>
<accession>A0A8H5HGU0</accession>
<evidence type="ECO:0000256" key="6">
    <source>
        <dbReference type="ARBA" id="ARBA00022833"/>
    </source>
</evidence>
<dbReference type="CDD" id="cd06008">
    <property type="entry name" value="NF-X1-zinc-finger"/>
    <property type="match status" value="2"/>
</dbReference>
<evidence type="ECO:0000256" key="2">
    <source>
        <dbReference type="ARBA" id="ARBA00007269"/>
    </source>
</evidence>
<dbReference type="GO" id="GO:0008270">
    <property type="term" value="F:zinc ion binding"/>
    <property type="evidence" value="ECO:0007669"/>
    <property type="project" value="UniProtKB-KW"/>
</dbReference>
<sequence length="414" mass="44939">MLGCGLHRCEERDHKGACPPCLRSSFEEMVCFCGRTVFEPPIPCGTQMQCTYRCPRPLPCGHSGSYHQCHEDPTLCPPCPFLVTKQCACGKKGVNNVRCLWRRRRCHAGPSVANYGTLAFTTAYVLVMVIIMACAPRLVASRENFVSRRTIPAITLVMLHRAAQKTNRAQLSSPSPAHAGAFAAPKCNNECAVAKRNARLADALGITAESREKTALVTYHDEVAGFARANSKFLVVVEKAFDEFVTSQKKTQVLPHMPPERRKFVHDLAAVYRMDTQMVDQEPHRSVLLLRRLDTRIPTPLLSSTIAASTPTPSNLGKLADLRIAAAPSWRASPTPSVLKQSTVGWGTSRPTSAAATTHPQPQPSLQSTRPPAGANATRASSPAPVRAPLAPSLSAVEPPATPTAVPENWEDDL</sequence>
<feature type="compositionally biased region" description="Low complexity" evidence="10">
    <location>
        <begin position="396"/>
        <end position="408"/>
    </location>
</feature>
<evidence type="ECO:0000256" key="11">
    <source>
        <dbReference type="SAM" id="Phobius"/>
    </source>
</evidence>
<dbReference type="EMBL" id="JAACJP010000007">
    <property type="protein sequence ID" value="KAF5383039.1"/>
    <property type="molecule type" value="Genomic_DNA"/>
</dbReference>